<dbReference type="AlphaFoldDB" id="A0AA35XB25"/>
<evidence type="ECO:0000313" key="2">
    <source>
        <dbReference type="EMBL" id="CAI8044247.1"/>
    </source>
</evidence>
<accession>A0AA35XB25</accession>
<reference evidence="2" key="1">
    <citation type="submission" date="2023-03" db="EMBL/GenBank/DDBJ databases">
        <authorList>
            <person name="Steffen K."/>
            <person name="Cardenas P."/>
        </authorList>
    </citation>
    <scope>NUCLEOTIDE SEQUENCE</scope>
</reference>
<dbReference type="Proteomes" id="UP001174909">
    <property type="component" value="Unassembled WGS sequence"/>
</dbReference>
<feature type="region of interest" description="Disordered" evidence="1">
    <location>
        <begin position="1"/>
        <end position="70"/>
    </location>
</feature>
<dbReference type="PANTHER" id="PTHR48465">
    <property type="entry name" value="PROTEIN SSUH2 HOMOLOG"/>
    <property type="match status" value="1"/>
</dbReference>
<protein>
    <submittedName>
        <fullName evidence="2">Protein SSUH2 homolog</fullName>
    </submittedName>
</protein>
<organism evidence="2 3">
    <name type="scientific">Geodia barretti</name>
    <name type="common">Barrett's horny sponge</name>
    <dbReference type="NCBI Taxonomy" id="519541"/>
    <lineage>
        <taxon>Eukaryota</taxon>
        <taxon>Metazoa</taxon>
        <taxon>Porifera</taxon>
        <taxon>Demospongiae</taxon>
        <taxon>Heteroscleromorpha</taxon>
        <taxon>Tetractinellida</taxon>
        <taxon>Astrophorina</taxon>
        <taxon>Geodiidae</taxon>
        <taxon>Geodia</taxon>
    </lineage>
</organism>
<dbReference type="PANTHER" id="PTHR48465:SF1">
    <property type="entry name" value="PROTEIN SSUH2 HOMOLOG"/>
    <property type="match status" value="1"/>
</dbReference>
<name>A0AA35XB25_GEOBA</name>
<evidence type="ECO:0000313" key="3">
    <source>
        <dbReference type="Proteomes" id="UP001174909"/>
    </source>
</evidence>
<evidence type="ECO:0000256" key="1">
    <source>
        <dbReference type="SAM" id="MobiDB-lite"/>
    </source>
</evidence>
<dbReference type="EMBL" id="CASHTH010003384">
    <property type="protein sequence ID" value="CAI8044247.1"/>
    <property type="molecule type" value="Genomic_DNA"/>
</dbReference>
<gene>
    <name evidence="2" type="ORF">GBAR_LOCUS24563</name>
</gene>
<sequence>MDESQQPLLQLEPSDAYPPPTAPGPALAAVEQNPGSSGAGVGFELVESTVPPPPVTEDAIPQPQDTPAPNIPTISEEEAREALLETVSAHCCYGKSAAREFIFTNITSSSAFHYELETFAEGRQTAWDHEPYNGQAIDGPQNGPAPQAWSILAQPDTNFRDHRKNFEIPHTASVKACHKCCGGGYNQCPQCLGSTKVHCKSCGGSGRKSEVHHEHHHDHHHHHDQHHHTVPCHCCHGTGRVTCGTCQGRGRVPCDVCLTRGKLKVYLKLTVSWKTHRDEEVVERTDLPDELIKNASGVIAVQDQQLRVYAVTGFPDDDVNRASSRLVQKHASAWPNERILMQRQQVRVVPVAEAACSWKSKTFSYFVYGEDHLVYAPAYPQKLCWGCTIL</sequence>
<comment type="caution">
    <text evidence="2">The sequence shown here is derived from an EMBL/GenBank/DDBJ whole genome shotgun (WGS) entry which is preliminary data.</text>
</comment>
<keyword evidence="3" id="KW-1185">Reference proteome</keyword>
<proteinExistence type="predicted"/>
<dbReference type="InterPro" id="IPR052789">
    <property type="entry name" value="SSUH2_homolog"/>
</dbReference>